<name>A0A4R0Q1U8_9SPHI</name>
<dbReference type="PANTHER" id="PTHR31616:SF0">
    <property type="entry name" value="GLUCAN 1,4-ALPHA-GLUCOSIDASE"/>
    <property type="match status" value="1"/>
</dbReference>
<dbReference type="OrthoDB" id="3902805at2"/>
<dbReference type="Pfam" id="PF19291">
    <property type="entry name" value="TREH_N"/>
    <property type="match status" value="1"/>
</dbReference>
<keyword evidence="3" id="KW-0378">Hydrolase</keyword>
<dbReference type="GO" id="GO:0004553">
    <property type="term" value="F:hydrolase activity, hydrolyzing O-glycosyl compounds"/>
    <property type="evidence" value="ECO:0007669"/>
    <property type="project" value="TreeGrafter"/>
</dbReference>
<protein>
    <submittedName>
        <fullName evidence="3">Glycoside hydrolase family 15 protein</fullName>
    </submittedName>
</protein>
<gene>
    <name evidence="3" type="ORF">EZ456_14840</name>
</gene>
<evidence type="ECO:0000313" key="4">
    <source>
        <dbReference type="Proteomes" id="UP000293925"/>
    </source>
</evidence>
<dbReference type="AlphaFoldDB" id="A0A4R0Q1U8"/>
<dbReference type="EMBL" id="SJSO01000011">
    <property type="protein sequence ID" value="TCD26283.1"/>
    <property type="molecule type" value="Genomic_DNA"/>
</dbReference>
<proteinExistence type="predicted"/>
<dbReference type="RefSeq" id="WP_131531391.1">
    <property type="nucleotide sequence ID" value="NZ_SJSO01000011.1"/>
</dbReference>
<organism evidence="3 4">
    <name type="scientific">Pedobacter psychrodurus</name>
    <dbReference type="NCBI Taxonomy" id="2530456"/>
    <lineage>
        <taxon>Bacteria</taxon>
        <taxon>Pseudomonadati</taxon>
        <taxon>Bacteroidota</taxon>
        <taxon>Sphingobacteriia</taxon>
        <taxon>Sphingobacteriales</taxon>
        <taxon>Sphingobacteriaceae</taxon>
        <taxon>Pedobacter</taxon>
    </lineage>
</organism>
<dbReference type="Pfam" id="PF00723">
    <property type="entry name" value="Glyco_hydro_15"/>
    <property type="match status" value="1"/>
</dbReference>
<evidence type="ECO:0000259" key="1">
    <source>
        <dbReference type="Pfam" id="PF00723"/>
    </source>
</evidence>
<dbReference type="InterPro" id="IPR008928">
    <property type="entry name" value="6-hairpin_glycosidase_sf"/>
</dbReference>
<dbReference type="InterPro" id="IPR012341">
    <property type="entry name" value="6hp_glycosidase-like_sf"/>
</dbReference>
<feature type="domain" description="GH15-like" evidence="1">
    <location>
        <begin position="217"/>
        <end position="582"/>
    </location>
</feature>
<dbReference type="Gene3D" id="1.50.10.10">
    <property type="match status" value="1"/>
</dbReference>
<dbReference type="SUPFAM" id="SSF48208">
    <property type="entry name" value="Six-hairpin glycosidases"/>
    <property type="match status" value="1"/>
</dbReference>
<evidence type="ECO:0000259" key="2">
    <source>
        <dbReference type="Pfam" id="PF19291"/>
    </source>
</evidence>
<dbReference type="Proteomes" id="UP000293925">
    <property type="component" value="Unassembled WGS sequence"/>
</dbReference>
<evidence type="ECO:0000313" key="3">
    <source>
        <dbReference type="EMBL" id="TCD26283.1"/>
    </source>
</evidence>
<keyword evidence="4" id="KW-1185">Reference proteome</keyword>
<sequence>MAEQHLYQTGIIGNCAFIAHVNKNTDISWLCWPRFDSPFVFGSLLDEKKGGEFSILPQGEFTSNQYYIENTNVLRTEITAEDGKYRITDFAPRFHLYDRYFKPLMFIRKIEPLEGNPRITIKCEPVCDYGKGKMKSSRGSNHIDYFGCDENIRLSTNVSLTYILDEKAFVLNEAKYLIMTYGQNLEAAVVSTAENFLRETIAYWRLWIKHSSIAGFYQPFVIRSALVLKIHQYEDTGAIIAASTTSLPESPGSTRNWDYRYCWLRDSHYVLTSLNHIGHFEEMEKYFNYLSDISHAEDTRYQPLYGIAGEREITEHTLNHLEGYKGEQPIRVGNQAYEHIQNDIYGQVLISMLPLYTDHRFVFSERSDSVRWIESVLSKMERTIDEKDAGIWEFRNIANVHCYSNLFQWAGAQAALKMAKTIGNEDFEKRAQILIDKAAAHIEACYDPERKVYTNAVGSPHLDASTLQLIMMNYLDPASDRAKDHLIALEKELKTEDGLFYRYLHADDFGKPKTTFLICAFWYVEALACVGRTDEAIKEFENIIKYCNHLLLFSEDVDAKTGSQWGNFPQAYSHVGLMNAAYRIAIKLDRPIFL</sequence>
<feature type="domain" description="Trehalase-like N-terminal" evidence="2">
    <location>
        <begin position="10"/>
        <end position="155"/>
    </location>
</feature>
<dbReference type="PANTHER" id="PTHR31616">
    <property type="entry name" value="TREHALASE"/>
    <property type="match status" value="1"/>
</dbReference>
<reference evidence="3 4" key="1">
    <citation type="submission" date="2019-02" db="EMBL/GenBank/DDBJ databases">
        <title>Pedobacter sp. RP-3-21 sp. nov., isolated from Arctic soil.</title>
        <authorList>
            <person name="Dahal R.H."/>
        </authorList>
    </citation>
    <scope>NUCLEOTIDE SEQUENCE [LARGE SCALE GENOMIC DNA]</scope>
    <source>
        <strain evidence="3 4">RP-3-21</strain>
    </source>
</reference>
<comment type="caution">
    <text evidence="3">The sequence shown here is derived from an EMBL/GenBank/DDBJ whole genome shotgun (WGS) entry which is preliminary data.</text>
</comment>
<accession>A0A4R0Q1U8</accession>
<dbReference type="InterPro" id="IPR045582">
    <property type="entry name" value="Trehalase-like_N"/>
</dbReference>
<dbReference type="GO" id="GO:0005975">
    <property type="term" value="P:carbohydrate metabolic process"/>
    <property type="evidence" value="ECO:0007669"/>
    <property type="project" value="InterPro"/>
</dbReference>
<dbReference type="InterPro" id="IPR011613">
    <property type="entry name" value="GH15-like"/>
</dbReference>